<comment type="subcellular location">
    <subcellularLocation>
        <location evidence="1">Cell membrane</location>
        <topology evidence="1">Single-pass type I membrane protein</topology>
    </subcellularLocation>
</comment>
<keyword evidence="5 17" id="KW-0812">Transmembrane</keyword>
<dbReference type="InterPro" id="IPR000795">
    <property type="entry name" value="T_Tr_GTP-bd_dom"/>
</dbReference>
<comment type="similarity">
    <text evidence="2">Belongs to the type II cytokine receptor family.</text>
</comment>
<evidence type="ECO:0000256" key="7">
    <source>
        <dbReference type="ARBA" id="ARBA00022737"/>
    </source>
</evidence>
<dbReference type="Pfam" id="PF01108">
    <property type="entry name" value="Tissue_fac"/>
    <property type="match status" value="2"/>
</dbReference>
<keyword evidence="11" id="KW-1015">Disulfide bond</keyword>
<keyword evidence="7" id="KW-0677">Repeat</keyword>
<dbReference type="FunFam" id="2.60.40.10:FF:001465">
    <property type="entry name" value="Interleukin-22 receptor subunit alpha-1"/>
    <property type="match status" value="1"/>
</dbReference>
<comment type="function">
    <text evidence="14">Component of the receptor for IL20, IL22 and IL24. Component of IL22 receptor formed by IL22RA1 and IL10RB enabling IL22 signaling via JAK/STAT pathways. IL22 also induces activation of MAPK1/MAPK3 and Akt kinases pathways. Component of one of the receptor for IL20 and IL24 formed by IL22RA1 and IL20RB also signaling through STATs activation. Mediates IL24 antiangiogenic activity as well as IL24 inhibitory effect on endothelial cell tube formation and differentiation.</text>
</comment>
<reference evidence="21" key="2">
    <citation type="journal article" date="2013" name="Nat. Commun.">
        <title>Genome of the Chinese tree shrew.</title>
        <authorList>
            <person name="Fan Y."/>
            <person name="Huang Z.Y."/>
            <person name="Cao C.C."/>
            <person name="Chen C.S."/>
            <person name="Chen Y.X."/>
            <person name="Fan D.D."/>
            <person name="He J."/>
            <person name="Hou H.L."/>
            <person name="Hu L."/>
            <person name="Hu X.T."/>
            <person name="Jiang X.T."/>
            <person name="Lai R."/>
            <person name="Lang Y.S."/>
            <person name="Liang B."/>
            <person name="Liao S.G."/>
            <person name="Mu D."/>
            <person name="Ma Y.Y."/>
            <person name="Niu Y.Y."/>
            <person name="Sun X.Q."/>
            <person name="Xia J.Q."/>
            <person name="Xiao J."/>
            <person name="Xiong Z.Q."/>
            <person name="Xu L."/>
            <person name="Yang L."/>
            <person name="Zhang Y."/>
            <person name="Zhao W."/>
            <person name="Zhao X.D."/>
            <person name="Zheng Y.T."/>
            <person name="Zhou J.M."/>
            <person name="Zhu Y.B."/>
            <person name="Zhang G.J."/>
            <person name="Wang J."/>
            <person name="Yao Y.G."/>
        </authorList>
    </citation>
    <scope>NUCLEOTIDE SEQUENCE [LARGE SCALE GENOMIC DNA]</scope>
</reference>
<evidence type="ECO:0000259" key="18">
    <source>
        <dbReference type="PROSITE" id="PS50853"/>
    </source>
</evidence>
<evidence type="ECO:0000256" key="12">
    <source>
        <dbReference type="ARBA" id="ARBA00023170"/>
    </source>
</evidence>
<evidence type="ECO:0000256" key="15">
    <source>
        <dbReference type="ARBA" id="ARBA00071143"/>
    </source>
</evidence>
<dbReference type="InterPro" id="IPR003961">
    <property type="entry name" value="FN3_dom"/>
</dbReference>
<dbReference type="PROSITE" id="PS50853">
    <property type="entry name" value="FN3"/>
    <property type="match status" value="1"/>
</dbReference>
<evidence type="ECO:0000256" key="3">
    <source>
        <dbReference type="ARBA" id="ARBA00022475"/>
    </source>
</evidence>
<dbReference type="InterPro" id="IPR050650">
    <property type="entry name" value="Type-II_Cytokine-TF_Rcpt"/>
</dbReference>
<evidence type="ECO:0000256" key="1">
    <source>
        <dbReference type="ARBA" id="ARBA00004251"/>
    </source>
</evidence>
<dbReference type="PANTHER" id="PTHR20859:SF53">
    <property type="entry name" value="INTERLEUKIN-22 RECEPTOR SUBUNIT ALPHA-1"/>
    <property type="match status" value="1"/>
</dbReference>
<evidence type="ECO:0000313" key="21">
    <source>
        <dbReference type="Proteomes" id="UP000011518"/>
    </source>
</evidence>
<feature type="region of interest" description="Disordered" evidence="16">
    <location>
        <begin position="538"/>
        <end position="566"/>
    </location>
</feature>
<protein>
    <recommendedName>
        <fullName evidence="15">Interleukin-22 receptor subunit alpha-1</fullName>
    </recommendedName>
</protein>
<feature type="region of interest" description="Disordered" evidence="16">
    <location>
        <begin position="1220"/>
        <end position="1279"/>
    </location>
</feature>
<dbReference type="Gene3D" id="2.60.40.10">
    <property type="entry name" value="Immunoglobulins"/>
    <property type="match status" value="4"/>
</dbReference>
<dbReference type="GO" id="GO:0005886">
    <property type="term" value="C:plasma membrane"/>
    <property type="evidence" value="ECO:0007669"/>
    <property type="project" value="UniProtKB-SubCell"/>
</dbReference>
<dbReference type="SUPFAM" id="SSF49265">
    <property type="entry name" value="Fibronectin type III"/>
    <property type="match status" value="2"/>
</dbReference>
<dbReference type="InParanoid" id="L9JBH5"/>
<accession>L9JBH5</accession>
<dbReference type="Gene3D" id="3.40.50.300">
    <property type="entry name" value="P-loop containing nucleotide triphosphate hydrolases"/>
    <property type="match status" value="1"/>
</dbReference>
<sequence>MPQDADFIKNMTTGTSQADCAVLIVAAGAGEFEAGISKNGQTREQALLAYTLGVKQLIVGVNKMDSTEPPYSQKRYKEIVKEVGTYIKKIGYNPDTVAFVPISGWNGDNMLEPSANMPWFKGWKVTREDGSASGTTLLEALNCILPPTHPTDKPLRLPLQDVYGHCPCGPSGGWRAQTWYGGHLCTSQCDSKLDKPSGGNCDHGRAGFSDCRPLPAWATATGDVPGESRPTGLACGSTSHWLPAVSPVRGRSQLAPPQNVTLFSQNFSVYLTWLPGPGNPQNVTYVVAYQRRWRRVKSCVGTTELACPLMCLEKQDLYNKFKGRVKAAAPGARSPWVESEYLEYLFEVEPAPPNLEVTRAEEVLSVSASYQLPSCAPPLDLSFQVEFWKEGTRNKTLLPVTDFGEPVQISLPPTASGHHCLRARAVYTLPEPRHSQFSVPTCFFLEAPGTSWGFLVLPSLLLLLCISATGGAIWKSLTGNPWFQRAQMPQALDFSGHRPLGATFQPSGLDLPDDIVIHPQKELTRRVGLTTVRALSALQAGSGDSAQDPEEDEDADDSSSFQPYIEPPAFPGPVHLVSGYSKASGAASGECWPPVVQAEDSARASSARSWACTGDASYPWVQAGASGYLAKEGPGQGLRADRSQQSLSPPKLLEDLDFMEELPKHDLPWATSGFSWPGLDPGPGEPPVSLQTLTFHWDSGSEEGEDEDEGGRESETGDSDESSGGAERAQTTQVGDRMLGQYMARAGPARRGLWPCWKDMEKGKSPGDEIIGVKTGDASCSLIKLWIAASPPDKPWSAEDESATRPGKRAGLSPCCALQDGNTLAPTQNLEFQSMQPGTFVPNTQVLPSPFSRPAPAGWGQMPGRQGFPGLPPRTAQSRGQRRTHAGPMRTLLTILAVGSLAAPIAEDTSDLLHHVEFRSSNFENILMWDGGPATVYSVEYKMYGESGWLPKEACQRITRKSCNLTVETSLFTDLYYARVTAVSVGGRNFTKMTGRFSPLQHTTIKPPDVTCIPKVRSIQMIIHPSPTPVLAEDGHRLTLEDIFPDLFFRLDLQVNHTYQMASHLSGKQREYEFLGLTPDTEFLGTIVIFVPTWSKESAPYVCRVRTLPDRTWTYSFSGAILFSMGFLVAVLCYLSYRYVTKPPAPPNSLNVQHVLTFQPLRFIQERVLIPVFDLGGPSTLAQQVQYSQVKVCGPREPPGAPQLHGLSEVTYLGQSDLALQPTSVPPQQTPTPLPYAPNGVPEVRPPSYAPQVTPKAKSTDYTPQATSKVLPPAYSPQATPDSWPPYGLCMEDSGKDSPPGTLCSPKHLGPKGQLQTEALAGHCIPGGLSVHGVMSLAMEEPQEAESSHLHLGVGTDRVPDLDLLCTGEPGTPRCLKGQLPLLSSVQIEGHPVSLPLHTPSLPCSPSNQGPSPWGLLDTLVCPKDESPVYEAEAQSPAPGASEPEQLAGLDSLFRGLALTVQWES</sequence>
<evidence type="ECO:0000256" key="10">
    <source>
        <dbReference type="ARBA" id="ARBA00023136"/>
    </source>
</evidence>
<evidence type="ECO:0000256" key="17">
    <source>
        <dbReference type="SAM" id="Phobius"/>
    </source>
</evidence>
<evidence type="ECO:0000256" key="13">
    <source>
        <dbReference type="ARBA" id="ARBA00023180"/>
    </source>
</evidence>
<keyword evidence="10 17" id="KW-0472">Membrane</keyword>
<evidence type="ECO:0000259" key="19">
    <source>
        <dbReference type="PROSITE" id="PS51722"/>
    </source>
</evidence>
<keyword evidence="9 17" id="KW-1133">Transmembrane helix</keyword>
<evidence type="ECO:0000256" key="6">
    <source>
        <dbReference type="ARBA" id="ARBA00022729"/>
    </source>
</evidence>
<feature type="domain" description="Fibronectin type-III" evidence="18">
    <location>
        <begin position="256"/>
        <end position="351"/>
    </location>
</feature>
<dbReference type="eggNOG" id="ENOG502S4IS">
    <property type="taxonomic scope" value="Eukaryota"/>
</dbReference>
<dbReference type="InterPro" id="IPR036116">
    <property type="entry name" value="FN3_sf"/>
</dbReference>
<feature type="domain" description="Tr-type G" evidence="19">
    <location>
        <begin position="1"/>
        <end position="151"/>
    </location>
</feature>
<dbReference type="Pfam" id="PF00009">
    <property type="entry name" value="GTP_EFTU"/>
    <property type="match status" value="1"/>
</dbReference>
<evidence type="ECO:0000256" key="8">
    <source>
        <dbReference type="ARBA" id="ARBA00022843"/>
    </source>
</evidence>
<dbReference type="GO" id="GO:0005525">
    <property type="term" value="F:GTP binding"/>
    <property type="evidence" value="ECO:0007669"/>
    <property type="project" value="InterPro"/>
</dbReference>
<evidence type="ECO:0000256" key="9">
    <source>
        <dbReference type="ARBA" id="ARBA00022989"/>
    </source>
</evidence>
<dbReference type="FunFam" id="2.60.40.10:FF:000348">
    <property type="entry name" value="Interleukin 20 receptor subunit alpha"/>
    <property type="match status" value="1"/>
</dbReference>
<dbReference type="GO" id="GO:0004896">
    <property type="term" value="F:cytokine receptor activity"/>
    <property type="evidence" value="ECO:0007669"/>
    <property type="project" value="TreeGrafter"/>
</dbReference>
<evidence type="ECO:0000256" key="11">
    <source>
        <dbReference type="ARBA" id="ARBA00023157"/>
    </source>
</evidence>
<keyword evidence="3" id="KW-1003">Cell membrane</keyword>
<keyword evidence="6" id="KW-0732">Signal</keyword>
<feature type="region of interest" description="Disordered" evidence="16">
    <location>
        <begin position="792"/>
        <end position="812"/>
    </location>
</feature>
<evidence type="ECO:0000256" key="16">
    <source>
        <dbReference type="SAM" id="MobiDB-lite"/>
    </source>
</evidence>
<keyword evidence="4" id="KW-0597">Phosphoprotein</keyword>
<dbReference type="Proteomes" id="UP000011518">
    <property type="component" value="Unassembled WGS sequence"/>
</dbReference>
<feature type="transmembrane region" description="Helical" evidence="17">
    <location>
        <begin position="1114"/>
        <end position="1137"/>
    </location>
</feature>
<feature type="compositionally biased region" description="Acidic residues" evidence="16">
    <location>
        <begin position="547"/>
        <end position="557"/>
    </location>
</feature>
<dbReference type="STRING" id="246437.L9JBH5"/>
<keyword evidence="13" id="KW-0325">Glycoprotein</keyword>
<name>L9JBH5_TUPCH</name>
<keyword evidence="8" id="KW-0832">Ubl conjugation</keyword>
<evidence type="ECO:0000313" key="20">
    <source>
        <dbReference type="EMBL" id="ELW47619.1"/>
    </source>
</evidence>
<feature type="region of interest" description="Disordered" evidence="16">
    <location>
        <begin position="699"/>
        <end position="737"/>
    </location>
</feature>
<reference evidence="21" key="1">
    <citation type="submission" date="2012-07" db="EMBL/GenBank/DDBJ databases">
        <title>Genome of the Chinese tree shrew, a rising model animal genetically related to primates.</title>
        <authorList>
            <person name="Zhang G."/>
            <person name="Fan Y."/>
            <person name="Yao Y."/>
            <person name="Huang Z."/>
        </authorList>
    </citation>
    <scope>NUCLEOTIDE SEQUENCE [LARGE SCALE GENOMIC DNA]</scope>
</reference>
<feature type="compositionally biased region" description="Pro residues" evidence="16">
    <location>
        <begin position="1224"/>
        <end position="1236"/>
    </location>
</feature>
<keyword evidence="12 20" id="KW-0675">Receptor</keyword>
<dbReference type="PROSITE" id="PS51722">
    <property type="entry name" value="G_TR_2"/>
    <property type="match status" value="1"/>
</dbReference>
<dbReference type="EMBL" id="KB321095">
    <property type="protein sequence ID" value="ELW47619.1"/>
    <property type="molecule type" value="Genomic_DNA"/>
</dbReference>
<evidence type="ECO:0000256" key="5">
    <source>
        <dbReference type="ARBA" id="ARBA00022692"/>
    </source>
</evidence>
<evidence type="ECO:0000256" key="2">
    <source>
        <dbReference type="ARBA" id="ARBA00005399"/>
    </source>
</evidence>
<feature type="compositionally biased region" description="Acidic residues" evidence="16">
    <location>
        <begin position="700"/>
        <end position="721"/>
    </location>
</feature>
<dbReference type="SUPFAM" id="SSF52540">
    <property type="entry name" value="P-loop containing nucleoside triphosphate hydrolases"/>
    <property type="match status" value="1"/>
</dbReference>
<evidence type="ECO:0000256" key="14">
    <source>
        <dbReference type="ARBA" id="ARBA00055421"/>
    </source>
</evidence>
<dbReference type="PANTHER" id="PTHR20859">
    <property type="entry name" value="INTERFERON/INTERLEUKIN RECEPTOR"/>
    <property type="match status" value="1"/>
</dbReference>
<evidence type="ECO:0000256" key="4">
    <source>
        <dbReference type="ARBA" id="ARBA00022553"/>
    </source>
</evidence>
<dbReference type="InterPro" id="IPR013783">
    <property type="entry name" value="Ig-like_fold"/>
</dbReference>
<dbReference type="InterPro" id="IPR027417">
    <property type="entry name" value="P-loop_NTPase"/>
</dbReference>
<gene>
    <name evidence="20" type="ORF">TREES_T100021870</name>
</gene>
<proteinExistence type="inferred from homology"/>
<keyword evidence="21" id="KW-1185">Reference proteome</keyword>
<dbReference type="GO" id="GO:0003924">
    <property type="term" value="F:GTPase activity"/>
    <property type="evidence" value="ECO:0007669"/>
    <property type="project" value="InterPro"/>
</dbReference>
<dbReference type="FunFam" id="2.60.40.10:FF:001357">
    <property type="entry name" value="Interferon lambda receptor 1"/>
    <property type="match status" value="1"/>
</dbReference>
<organism evidence="20 21">
    <name type="scientific">Tupaia chinensis</name>
    <name type="common">Chinese tree shrew</name>
    <name type="synonym">Tupaia belangeri chinensis</name>
    <dbReference type="NCBI Taxonomy" id="246437"/>
    <lineage>
        <taxon>Eukaryota</taxon>
        <taxon>Metazoa</taxon>
        <taxon>Chordata</taxon>
        <taxon>Craniata</taxon>
        <taxon>Vertebrata</taxon>
        <taxon>Euteleostomi</taxon>
        <taxon>Mammalia</taxon>
        <taxon>Eutheria</taxon>
        <taxon>Euarchontoglires</taxon>
        <taxon>Scandentia</taxon>
        <taxon>Tupaiidae</taxon>
        <taxon>Tupaia</taxon>
    </lineage>
</organism>